<dbReference type="AlphaFoldDB" id="A0A7C9IWG9"/>
<dbReference type="OrthoDB" id="9772788at2"/>
<organism evidence="2 3">
    <name type="scientific">Solidesulfovibrio aerotolerans</name>
    <dbReference type="NCBI Taxonomy" id="295255"/>
    <lineage>
        <taxon>Bacteria</taxon>
        <taxon>Pseudomonadati</taxon>
        <taxon>Thermodesulfobacteriota</taxon>
        <taxon>Desulfovibrionia</taxon>
        <taxon>Desulfovibrionales</taxon>
        <taxon>Desulfovibrionaceae</taxon>
        <taxon>Solidesulfovibrio</taxon>
    </lineage>
</organism>
<dbReference type="Gene3D" id="3.10.129.10">
    <property type="entry name" value="Hotdog Thioesterase"/>
    <property type="match status" value="1"/>
</dbReference>
<sequence length="122" mass="13423">MSELNKAILAASRGDARMERDGWVCREFVFREDFPGFDGHFPNYPVLPAIIQMMAGASLTASWLGRIPEVCQVKNAKFMAPIHPNAVVHIHARAQGLETAEIRVLLGDRLAATFTLGFSLAV</sequence>
<name>A0A7C9IWG9_9BACT</name>
<dbReference type="InterPro" id="IPR029069">
    <property type="entry name" value="HotDog_dom_sf"/>
</dbReference>
<evidence type="ECO:0000259" key="1">
    <source>
        <dbReference type="Pfam" id="PF22818"/>
    </source>
</evidence>
<gene>
    <name evidence="2" type="ORF">GTA51_16945</name>
</gene>
<dbReference type="InterPro" id="IPR054545">
    <property type="entry name" value="ApeI-like"/>
</dbReference>
<protein>
    <recommendedName>
        <fullName evidence="1">ApeI dehydratase-like domain-containing protein</fullName>
    </recommendedName>
</protein>
<keyword evidence="3" id="KW-1185">Reference proteome</keyword>
<dbReference type="RefSeq" id="WP_160963161.1">
    <property type="nucleotide sequence ID" value="NZ_WVUD01000043.1"/>
</dbReference>
<dbReference type="Pfam" id="PF22818">
    <property type="entry name" value="ApeI-like"/>
    <property type="match status" value="1"/>
</dbReference>
<proteinExistence type="predicted"/>
<evidence type="ECO:0000313" key="3">
    <source>
        <dbReference type="Proteomes" id="UP000482487"/>
    </source>
</evidence>
<dbReference type="SUPFAM" id="SSF54637">
    <property type="entry name" value="Thioesterase/thiol ester dehydrase-isomerase"/>
    <property type="match status" value="1"/>
</dbReference>
<reference evidence="2 3" key="1">
    <citation type="submission" date="2020-01" db="EMBL/GenBank/DDBJ databases">
        <title>Genome sequence of Desulfovibrio aerotolerans DSM 16695(T).</title>
        <authorList>
            <person name="Karnachuk O."/>
            <person name="Avakyan M."/>
            <person name="Mardanov A."/>
            <person name="Kadnikov V."/>
            <person name="Ravin N."/>
        </authorList>
    </citation>
    <scope>NUCLEOTIDE SEQUENCE [LARGE SCALE GENOMIC DNA]</scope>
    <source>
        <strain evidence="2 3">DSM 16695</strain>
    </source>
</reference>
<comment type="caution">
    <text evidence="2">The sequence shown here is derived from an EMBL/GenBank/DDBJ whole genome shotgun (WGS) entry which is preliminary data.</text>
</comment>
<evidence type="ECO:0000313" key="2">
    <source>
        <dbReference type="EMBL" id="MYL84803.1"/>
    </source>
</evidence>
<dbReference type="EMBL" id="WVUD01000043">
    <property type="protein sequence ID" value="MYL84803.1"/>
    <property type="molecule type" value="Genomic_DNA"/>
</dbReference>
<dbReference type="Proteomes" id="UP000482487">
    <property type="component" value="Unassembled WGS sequence"/>
</dbReference>
<accession>A0A7C9IWG9</accession>
<feature type="domain" description="ApeI dehydratase-like" evidence="1">
    <location>
        <begin position="26"/>
        <end position="95"/>
    </location>
</feature>